<organism evidence="2 3">
    <name type="scientific">Actinomycetospora endophytica</name>
    <dbReference type="NCBI Taxonomy" id="2291215"/>
    <lineage>
        <taxon>Bacteria</taxon>
        <taxon>Bacillati</taxon>
        <taxon>Actinomycetota</taxon>
        <taxon>Actinomycetes</taxon>
        <taxon>Pseudonocardiales</taxon>
        <taxon>Pseudonocardiaceae</taxon>
        <taxon>Actinomycetospora</taxon>
    </lineage>
</organism>
<gene>
    <name evidence="2" type="ORF">LQ327_07625</name>
</gene>
<evidence type="ECO:0000313" key="2">
    <source>
        <dbReference type="EMBL" id="MCD2193254.1"/>
    </source>
</evidence>
<name>A0ABS8P893_9PSEU</name>
<dbReference type="Pfam" id="PF13489">
    <property type="entry name" value="Methyltransf_23"/>
    <property type="match status" value="1"/>
</dbReference>
<dbReference type="GO" id="GO:0032259">
    <property type="term" value="P:methylation"/>
    <property type="evidence" value="ECO:0007669"/>
    <property type="project" value="UniProtKB-KW"/>
</dbReference>
<dbReference type="EMBL" id="JAJNDB010000001">
    <property type="protein sequence ID" value="MCD2193254.1"/>
    <property type="molecule type" value="Genomic_DNA"/>
</dbReference>
<dbReference type="GO" id="GO:0008168">
    <property type="term" value="F:methyltransferase activity"/>
    <property type="evidence" value="ECO:0007669"/>
    <property type="project" value="UniProtKB-KW"/>
</dbReference>
<reference evidence="2 3" key="1">
    <citation type="submission" date="2021-11" db="EMBL/GenBank/DDBJ databases">
        <title>Draft genome sequence of Actinomycetospora sp. SF1 isolated from the rhizosphere soil.</title>
        <authorList>
            <person name="Duangmal K."/>
            <person name="Chantavorakit T."/>
        </authorList>
    </citation>
    <scope>NUCLEOTIDE SEQUENCE [LARGE SCALE GENOMIC DNA]</scope>
    <source>
        <strain evidence="2 3">TBRC 5722</strain>
    </source>
</reference>
<proteinExistence type="predicted"/>
<comment type="caution">
    <text evidence="2">The sequence shown here is derived from an EMBL/GenBank/DDBJ whole genome shotgun (WGS) entry which is preliminary data.</text>
</comment>
<dbReference type="InterPro" id="IPR029063">
    <property type="entry name" value="SAM-dependent_MTases_sf"/>
</dbReference>
<feature type="region of interest" description="Disordered" evidence="1">
    <location>
        <begin position="1"/>
        <end position="28"/>
    </location>
</feature>
<accession>A0ABS8P893</accession>
<sequence length="286" mass="30779">MTQTVNGHGTVTTSGSGPRGGDDRLGSGVYDGPRALAEARRALRVALPEPSSKYTQDDEWCVVQQPDGAWSEFRFHDYDRIFDVPGLYEKIFYDVLGCDSPRFMVGLLADALADARIEAADVRVLDLGAGNGIMAEELAAVGVAHNVGVDILPEARTAAERDRPGLYTDYLVTDLTALDAEGSRRLAGHELNALTVVAALGFGDIPPEAFRTAYDHVAEGGWVVLTIKDAFLAADDTSGFARMIADGMASGTLEVVRRERFRHRLATDATPLVYEGIVARKRGPLA</sequence>
<dbReference type="SUPFAM" id="SSF53335">
    <property type="entry name" value="S-adenosyl-L-methionine-dependent methyltransferases"/>
    <property type="match status" value="1"/>
</dbReference>
<keyword evidence="2" id="KW-0489">Methyltransferase</keyword>
<dbReference type="CDD" id="cd02440">
    <property type="entry name" value="AdoMet_MTases"/>
    <property type="match status" value="1"/>
</dbReference>
<dbReference type="Gene3D" id="3.40.50.150">
    <property type="entry name" value="Vaccinia Virus protein VP39"/>
    <property type="match status" value="1"/>
</dbReference>
<evidence type="ECO:0000313" key="3">
    <source>
        <dbReference type="Proteomes" id="UP001199469"/>
    </source>
</evidence>
<evidence type="ECO:0000256" key="1">
    <source>
        <dbReference type="SAM" id="MobiDB-lite"/>
    </source>
</evidence>
<feature type="compositionally biased region" description="Polar residues" evidence="1">
    <location>
        <begin position="1"/>
        <end position="16"/>
    </location>
</feature>
<dbReference type="RefSeq" id="WP_230731114.1">
    <property type="nucleotide sequence ID" value="NZ_JAJNDB010000001.1"/>
</dbReference>
<protein>
    <submittedName>
        <fullName evidence="2">Methyltransferase domain-containing protein</fullName>
    </submittedName>
</protein>
<keyword evidence="2" id="KW-0808">Transferase</keyword>
<keyword evidence="3" id="KW-1185">Reference proteome</keyword>
<dbReference type="Proteomes" id="UP001199469">
    <property type="component" value="Unassembled WGS sequence"/>
</dbReference>